<dbReference type="OrthoDB" id="5346536at2"/>
<comment type="caution">
    <text evidence="1">The sequence shown here is derived from an EMBL/GenBank/DDBJ whole genome shotgun (WGS) entry which is preliminary data.</text>
</comment>
<dbReference type="RefSeq" id="WP_113895090.1">
    <property type="nucleotide sequence ID" value="NZ_JANJGA010000017.1"/>
</dbReference>
<dbReference type="Proteomes" id="UP000252669">
    <property type="component" value="Unassembled WGS sequence"/>
</dbReference>
<dbReference type="AlphaFoldDB" id="A0A366MPV1"/>
<reference evidence="1 2" key="1">
    <citation type="submission" date="2017-10" db="EMBL/GenBank/DDBJ databases">
        <title>Genomics of the genus Arcobacter.</title>
        <authorList>
            <person name="Perez-Cataluna A."/>
            <person name="Figueras M.J."/>
        </authorList>
    </citation>
    <scope>NUCLEOTIDE SEQUENCE [LARGE SCALE GENOMIC DNA]</scope>
    <source>
        <strain evidence="1 2">CECT 9230</strain>
    </source>
</reference>
<evidence type="ECO:0000313" key="2">
    <source>
        <dbReference type="Proteomes" id="UP000252669"/>
    </source>
</evidence>
<dbReference type="EMBL" id="PDKB01000018">
    <property type="protein sequence ID" value="RBQ28311.1"/>
    <property type="molecule type" value="Genomic_DNA"/>
</dbReference>
<evidence type="ECO:0008006" key="3">
    <source>
        <dbReference type="Google" id="ProtNLM"/>
    </source>
</evidence>
<accession>A0A366MPV1</accession>
<sequence length="452" mass="51081">MKKILLGLIALIVVVVAVCFFLRNSVSSKIEAKIEELKSNGFNVTYNEKFVPLKIVGDGQIEVVDSSKVTQYIVQSQKGEAKKALERLVDNEKLFFPDVDLSKLILEGAVFDYDFSLTLLTANLDLNFYLTKFSTKMMEDLPKTFDDMLKNRDFHVNIDEDYNYKIKDINIVAPDNEAKFSLLGMTGNKTVFDMESFKFDVPKDKISISLYGIKTSYEEQANKTIDSSFDIKTIQFGDEKAQLDISGLKSSSSQKILNDLLDGNTKISIDLLSFKNNLTSVNLKDTSFGLGIDKLPMKKYEEFIDSYYNVSEDINNEMHNKLKELLKEIAQNGSEIKIDANSKNLNFLGQDWFEEIDLKSNITFSSKLGDMQFQTIDDVVKTVNVDLKIDSKSAQNISNIIGLSRMGIDLVDSDDKKFKVLKAQLKEDGVYANDVLILPKAMLQIPQGMEIK</sequence>
<proteinExistence type="predicted"/>
<protein>
    <recommendedName>
        <fullName evidence="3">DUF945 domain-containing protein</fullName>
    </recommendedName>
</protein>
<keyword evidence="2" id="KW-1185">Reference proteome</keyword>
<name>A0A366MPV1_9BACT</name>
<organism evidence="1 2">
    <name type="scientific">Aliarcobacter vitoriensis</name>
    <dbReference type="NCBI Taxonomy" id="2011099"/>
    <lineage>
        <taxon>Bacteria</taxon>
        <taxon>Pseudomonadati</taxon>
        <taxon>Campylobacterota</taxon>
        <taxon>Epsilonproteobacteria</taxon>
        <taxon>Campylobacterales</taxon>
        <taxon>Arcobacteraceae</taxon>
        <taxon>Aliarcobacter</taxon>
    </lineage>
</organism>
<evidence type="ECO:0000313" key="1">
    <source>
        <dbReference type="EMBL" id="RBQ28311.1"/>
    </source>
</evidence>
<gene>
    <name evidence="1" type="ORF">CRU91_10045</name>
</gene>